<evidence type="ECO:0000256" key="5">
    <source>
        <dbReference type="ARBA" id="ARBA00022825"/>
    </source>
</evidence>
<dbReference type="Gene3D" id="3.90.226.10">
    <property type="entry name" value="2-enoyl-CoA Hydratase, Chain A, domain 1"/>
    <property type="match status" value="1"/>
</dbReference>
<dbReference type="FunFam" id="3.90.226.10:FF:000002">
    <property type="entry name" value="ATP-dependent Clp protease proteolytic subunit"/>
    <property type="match status" value="1"/>
</dbReference>
<dbReference type="HAMAP" id="MF_00444">
    <property type="entry name" value="ClpP"/>
    <property type="match status" value="1"/>
</dbReference>
<evidence type="ECO:0000313" key="11">
    <source>
        <dbReference type="Proteomes" id="UP000234498"/>
    </source>
</evidence>
<evidence type="ECO:0000256" key="8">
    <source>
        <dbReference type="PROSITE-ProRule" id="PRU10086"/>
    </source>
</evidence>
<gene>
    <name evidence="7" type="primary">clpP</name>
    <name evidence="10" type="ORF">BLIN101_00559</name>
</gene>
<dbReference type="PRINTS" id="PR00127">
    <property type="entry name" value="CLPPROTEASEP"/>
</dbReference>
<comment type="subcellular location">
    <subcellularLocation>
        <location evidence="7">Cytoplasm</location>
    </subcellularLocation>
</comment>
<comment type="catalytic activity">
    <reaction evidence="6 7 8">
        <text>Hydrolysis of proteins to small peptides in the presence of ATP and magnesium. alpha-casein is the usual test substrate. In the absence of ATP, only oligopeptides shorter than five residues are hydrolyzed (such as succinyl-Leu-Tyr-|-NHMec, and Leu-Tyr-Leu-|-Tyr-Trp, in which cleavage of the -Tyr-|-Leu- and -Tyr-|-Trp bonds also occurs).</text>
        <dbReference type="EC" id="3.4.21.92"/>
    </reaction>
</comment>
<protein>
    <recommendedName>
        <fullName evidence="7 9">ATP-dependent Clp protease proteolytic subunit</fullName>
        <ecNumber evidence="7">3.4.21.92</ecNumber>
    </recommendedName>
    <alternativeName>
        <fullName evidence="7">Endopeptidase Clp</fullName>
    </alternativeName>
</protein>
<evidence type="ECO:0000313" key="10">
    <source>
        <dbReference type="EMBL" id="SMX66549.1"/>
    </source>
</evidence>
<keyword evidence="2 7" id="KW-0963">Cytoplasm</keyword>
<dbReference type="GO" id="GO:0051117">
    <property type="term" value="F:ATPase binding"/>
    <property type="evidence" value="ECO:0007669"/>
    <property type="project" value="TreeGrafter"/>
</dbReference>
<sequence length="203" mass="21899">MSAYDTTAPVGLDAGGGMGLDDHIFNRLLKERIIWLGSEVRDDNANAICAQMMLLAAEDPDADISLYINSPGGSVTAGMAIYDTMQYIKPDVSTVAMGMAASMGQFLLSSGAPGKRYATPHARILMHQPLGGIGGTATDIKIQAELILHMKKQMAELTAQQTGKSLEQILKDNDRDHWFTAEEALEYGFIDKMVTSASDVENN</sequence>
<organism evidence="10 11">
    <name type="scientific">Brevibacterium linens</name>
    <dbReference type="NCBI Taxonomy" id="1703"/>
    <lineage>
        <taxon>Bacteria</taxon>
        <taxon>Bacillati</taxon>
        <taxon>Actinomycetota</taxon>
        <taxon>Actinomycetes</taxon>
        <taxon>Micrococcales</taxon>
        <taxon>Brevibacteriaceae</taxon>
        <taxon>Brevibacterium</taxon>
    </lineage>
</organism>
<feature type="active site" evidence="7 8">
    <location>
        <position position="127"/>
    </location>
</feature>
<dbReference type="GO" id="GO:0004176">
    <property type="term" value="F:ATP-dependent peptidase activity"/>
    <property type="evidence" value="ECO:0007669"/>
    <property type="project" value="InterPro"/>
</dbReference>
<keyword evidence="4 7" id="KW-0378">Hydrolase</keyword>
<dbReference type="EC" id="3.4.21.92" evidence="7"/>
<dbReference type="InterPro" id="IPR033135">
    <property type="entry name" value="ClpP_His_AS"/>
</dbReference>
<evidence type="ECO:0000256" key="7">
    <source>
        <dbReference type="HAMAP-Rule" id="MF_00444"/>
    </source>
</evidence>
<dbReference type="GO" id="GO:0009368">
    <property type="term" value="C:endopeptidase Clp complex"/>
    <property type="evidence" value="ECO:0007669"/>
    <property type="project" value="TreeGrafter"/>
</dbReference>
<evidence type="ECO:0000256" key="3">
    <source>
        <dbReference type="ARBA" id="ARBA00022670"/>
    </source>
</evidence>
<dbReference type="SUPFAM" id="SSF52096">
    <property type="entry name" value="ClpP/crotonase"/>
    <property type="match status" value="1"/>
</dbReference>
<proteinExistence type="inferred from homology"/>
<dbReference type="InterPro" id="IPR001907">
    <property type="entry name" value="ClpP"/>
</dbReference>
<dbReference type="PANTHER" id="PTHR10381:SF70">
    <property type="entry name" value="ATP-DEPENDENT CLP PROTEASE PROTEOLYTIC SUBUNIT"/>
    <property type="match status" value="1"/>
</dbReference>
<comment type="subunit">
    <text evidence="7">Fourteen ClpP subunits assemble into 2 heptameric rings which stack back to back to give a disk-like structure with a central cavity, resembling the structure of eukaryotic proteasomes.</text>
</comment>
<evidence type="ECO:0000256" key="4">
    <source>
        <dbReference type="ARBA" id="ARBA00022801"/>
    </source>
</evidence>
<evidence type="ECO:0000256" key="9">
    <source>
        <dbReference type="RuleBase" id="RU003567"/>
    </source>
</evidence>
<keyword evidence="5 7" id="KW-0720">Serine protease</keyword>
<evidence type="ECO:0000256" key="6">
    <source>
        <dbReference type="ARBA" id="ARBA00034021"/>
    </source>
</evidence>
<accession>A0A2H1HUF5</accession>
<evidence type="ECO:0000256" key="2">
    <source>
        <dbReference type="ARBA" id="ARBA00022490"/>
    </source>
</evidence>
<dbReference type="GO" id="GO:0005737">
    <property type="term" value="C:cytoplasm"/>
    <property type="evidence" value="ECO:0007669"/>
    <property type="project" value="UniProtKB-SubCell"/>
</dbReference>
<dbReference type="GO" id="GO:0006515">
    <property type="term" value="P:protein quality control for misfolded or incompletely synthesized proteins"/>
    <property type="evidence" value="ECO:0007669"/>
    <property type="project" value="TreeGrafter"/>
</dbReference>
<keyword evidence="3 7" id="KW-0645">Protease</keyword>
<comment type="similarity">
    <text evidence="1 7 9">Belongs to the peptidase S14 family.</text>
</comment>
<comment type="function">
    <text evidence="7">Cleaves peptides in various proteins in a process that requires ATP hydrolysis. Has a chymotrypsin-like activity. Plays a major role in the degradation of misfolded proteins.</text>
</comment>
<evidence type="ECO:0000256" key="1">
    <source>
        <dbReference type="ARBA" id="ARBA00007039"/>
    </source>
</evidence>
<feature type="active site" description="Nucleophile" evidence="7">
    <location>
        <position position="102"/>
    </location>
</feature>
<dbReference type="Pfam" id="PF00574">
    <property type="entry name" value="CLP_protease"/>
    <property type="match status" value="1"/>
</dbReference>
<dbReference type="EMBL" id="FXZA01000001">
    <property type="protein sequence ID" value="SMX66549.1"/>
    <property type="molecule type" value="Genomic_DNA"/>
</dbReference>
<dbReference type="AlphaFoldDB" id="A0A2H1HUF5"/>
<dbReference type="CDD" id="cd07017">
    <property type="entry name" value="S14_ClpP_2"/>
    <property type="match status" value="1"/>
</dbReference>
<name>A0A2H1HUF5_BRELN</name>
<dbReference type="NCBIfam" id="NF001368">
    <property type="entry name" value="PRK00277.1"/>
    <property type="match status" value="1"/>
</dbReference>
<dbReference type="GO" id="GO:0004252">
    <property type="term" value="F:serine-type endopeptidase activity"/>
    <property type="evidence" value="ECO:0007669"/>
    <property type="project" value="UniProtKB-UniRule"/>
</dbReference>
<dbReference type="InterPro" id="IPR023562">
    <property type="entry name" value="ClpP/TepA"/>
</dbReference>
<reference evidence="10 11" key="1">
    <citation type="submission" date="2017-03" db="EMBL/GenBank/DDBJ databases">
        <authorList>
            <person name="Afonso C.L."/>
            <person name="Miller P.J."/>
            <person name="Scott M.A."/>
            <person name="Spackman E."/>
            <person name="Goraichik I."/>
            <person name="Dimitrov K.M."/>
            <person name="Suarez D.L."/>
            <person name="Swayne D.E."/>
        </authorList>
    </citation>
    <scope>NUCLEOTIDE SEQUENCE [LARGE SCALE GENOMIC DNA]</scope>
    <source>
        <strain evidence="10 11">Mu101</strain>
    </source>
</reference>
<dbReference type="Proteomes" id="UP000234498">
    <property type="component" value="Unassembled WGS sequence"/>
</dbReference>
<dbReference type="InterPro" id="IPR029045">
    <property type="entry name" value="ClpP/crotonase-like_dom_sf"/>
</dbReference>
<dbReference type="NCBIfam" id="NF009205">
    <property type="entry name" value="PRK12553.1"/>
    <property type="match status" value="1"/>
</dbReference>
<dbReference type="PROSITE" id="PS00382">
    <property type="entry name" value="CLP_PROTEASE_HIS"/>
    <property type="match status" value="1"/>
</dbReference>
<dbReference type="PANTHER" id="PTHR10381">
    <property type="entry name" value="ATP-DEPENDENT CLP PROTEASE PROTEOLYTIC SUBUNIT"/>
    <property type="match status" value="1"/>
</dbReference>